<feature type="region of interest" description="Disordered" evidence="1">
    <location>
        <begin position="131"/>
        <end position="159"/>
    </location>
</feature>
<feature type="signal peptide" evidence="2">
    <location>
        <begin position="1"/>
        <end position="18"/>
    </location>
</feature>
<name>A0A813KNY7_POLGL</name>
<feature type="chain" id="PRO_5032556691" description="Secreted protein" evidence="2">
    <location>
        <begin position="19"/>
        <end position="180"/>
    </location>
</feature>
<proteinExistence type="predicted"/>
<dbReference type="Proteomes" id="UP000626109">
    <property type="component" value="Unassembled WGS sequence"/>
</dbReference>
<gene>
    <name evidence="3" type="ORF">PGLA2088_LOCUS34793</name>
</gene>
<organism evidence="3 4">
    <name type="scientific">Polarella glacialis</name>
    <name type="common">Dinoflagellate</name>
    <dbReference type="NCBI Taxonomy" id="89957"/>
    <lineage>
        <taxon>Eukaryota</taxon>
        <taxon>Sar</taxon>
        <taxon>Alveolata</taxon>
        <taxon>Dinophyceae</taxon>
        <taxon>Suessiales</taxon>
        <taxon>Suessiaceae</taxon>
        <taxon>Polarella</taxon>
    </lineage>
</organism>
<dbReference type="EMBL" id="CAJNNW010031577">
    <property type="protein sequence ID" value="CAE8708100.1"/>
    <property type="molecule type" value="Genomic_DNA"/>
</dbReference>
<evidence type="ECO:0000256" key="1">
    <source>
        <dbReference type="SAM" id="MobiDB-lite"/>
    </source>
</evidence>
<keyword evidence="2" id="KW-0732">Signal</keyword>
<evidence type="ECO:0000313" key="4">
    <source>
        <dbReference type="Proteomes" id="UP000626109"/>
    </source>
</evidence>
<protein>
    <recommendedName>
        <fullName evidence="5">Secreted protein</fullName>
    </recommendedName>
</protein>
<dbReference type="AlphaFoldDB" id="A0A813KNY7"/>
<accession>A0A813KNY7</accession>
<comment type="caution">
    <text evidence="3">The sequence shown here is derived from an EMBL/GenBank/DDBJ whole genome shotgun (WGS) entry which is preliminary data.</text>
</comment>
<evidence type="ECO:0008006" key="5">
    <source>
        <dbReference type="Google" id="ProtNLM"/>
    </source>
</evidence>
<evidence type="ECO:0000256" key="2">
    <source>
        <dbReference type="SAM" id="SignalP"/>
    </source>
</evidence>
<sequence length="180" mass="20289">MLLMLLLSFLFCFVGCCCWHESFENRSFTVNCMITDGHMALCSRECKECKRCKKCKKSARSARSARSATGARSASIAVCMTLHRTLPQEMGASFGVRAASKCMQARQRAFSILHHESYHAAVPFSNCRSTSDTVTRHGETSAKVQQQQQQQQQRDRPPKFVWTSVHVQSPPCWLDVQAHA</sequence>
<reference evidence="3" key="1">
    <citation type="submission" date="2021-02" db="EMBL/GenBank/DDBJ databases">
        <authorList>
            <person name="Dougan E. K."/>
            <person name="Rhodes N."/>
            <person name="Thang M."/>
            <person name="Chan C."/>
        </authorList>
    </citation>
    <scope>NUCLEOTIDE SEQUENCE</scope>
</reference>
<evidence type="ECO:0000313" key="3">
    <source>
        <dbReference type="EMBL" id="CAE8708100.1"/>
    </source>
</evidence>